<organism evidence="11 12">
    <name type="scientific">Cucurbita argyrosperma subsp. sororia</name>
    <dbReference type="NCBI Taxonomy" id="37648"/>
    <lineage>
        <taxon>Eukaryota</taxon>
        <taxon>Viridiplantae</taxon>
        <taxon>Streptophyta</taxon>
        <taxon>Embryophyta</taxon>
        <taxon>Tracheophyta</taxon>
        <taxon>Spermatophyta</taxon>
        <taxon>Magnoliopsida</taxon>
        <taxon>eudicotyledons</taxon>
        <taxon>Gunneridae</taxon>
        <taxon>Pentapetalae</taxon>
        <taxon>rosids</taxon>
        <taxon>fabids</taxon>
        <taxon>Cucurbitales</taxon>
        <taxon>Cucurbitaceae</taxon>
        <taxon>Cucurbiteae</taxon>
        <taxon>Cucurbita</taxon>
    </lineage>
</organism>
<feature type="region of interest" description="Disordered" evidence="9">
    <location>
        <begin position="60"/>
        <end position="91"/>
    </location>
</feature>
<comment type="similarity">
    <text evidence="1">Belongs to the DNA mismatch repair MutS family. MSH3 subfamily.</text>
</comment>
<dbReference type="Pfam" id="PF01624">
    <property type="entry name" value="MutS_I"/>
    <property type="match status" value="1"/>
</dbReference>
<dbReference type="FunFam" id="3.40.50.300:FF:002130">
    <property type="entry name" value="DNA mismatch repair protein MSH3"/>
    <property type="match status" value="1"/>
</dbReference>
<evidence type="ECO:0000256" key="6">
    <source>
        <dbReference type="ARBA" id="ARBA00023125"/>
    </source>
</evidence>
<evidence type="ECO:0000313" key="11">
    <source>
        <dbReference type="EMBL" id="KAG6576729.1"/>
    </source>
</evidence>
<reference evidence="11 12" key="1">
    <citation type="journal article" date="2021" name="Hortic Res">
        <title>The domestication of Cucurbita argyrosperma as revealed by the genome of its wild relative.</title>
        <authorList>
            <person name="Barrera-Redondo J."/>
            <person name="Sanchez-de la Vega G."/>
            <person name="Aguirre-Liguori J.A."/>
            <person name="Castellanos-Morales G."/>
            <person name="Gutierrez-Guerrero Y.T."/>
            <person name="Aguirre-Dugua X."/>
            <person name="Aguirre-Planter E."/>
            <person name="Tenaillon M.I."/>
            <person name="Lira-Saade R."/>
            <person name="Eguiarte L.E."/>
        </authorList>
    </citation>
    <scope>NUCLEOTIDE SEQUENCE [LARGE SCALE GENOMIC DNA]</scope>
    <source>
        <strain evidence="11">JBR-2021</strain>
    </source>
</reference>
<feature type="compositionally biased region" description="Low complexity" evidence="9">
    <location>
        <begin position="19"/>
        <end position="31"/>
    </location>
</feature>
<dbReference type="SMART" id="SM00533">
    <property type="entry name" value="MUTSd"/>
    <property type="match status" value="1"/>
</dbReference>
<dbReference type="InterPro" id="IPR007696">
    <property type="entry name" value="DNA_mismatch_repair_MutS_core"/>
</dbReference>
<comment type="caution">
    <text evidence="11">The sequence shown here is derived from an EMBL/GenBank/DDBJ whole genome shotgun (WGS) entry which is preliminary data.</text>
</comment>
<dbReference type="GO" id="GO:0140664">
    <property type="term" value="F:ATP-dependent DNA damage sensor activity"/>
    <property type="evidence" value="ECO:0007669"/>
    <property type="project" value="InterPro"/>
</dbReference>
<feature type="non-terminal residue" evidence="11">
    <location>
        <position position="1"/>
    </location>
</feature>
<dbReference type="GO" id="GO:0005634">
    <property type="term" value="C:nucleus"/>
    <property type="evidence" value="ECO:0007669"/>
    <property type="project" value="TreeGrafter"/>
</dbReference>
<keyword evidence="12" id="KW-1185">Reference proteome</keyword>
<dbReference type="PANTHER" id="PTHR11361">
    <property type="entry name" value="DNA MISMATCH REPAIR PROTEIN MUTS FAMILY MEMBER"/>
    <property type="match status" value="1"/>
</dbReference>
<evidence type="ECO:0000256" key="1">
    <source>
        <dbReference type="ARBA" id="ARBA00007094"/>
    </source>
</evidence>
<dbReference type="GO" id="GO:0030983">
    <property type="term" value="F:mismatched DNA binding"/>
    <property type="evidence" value="ECO:0007669"/>
    <property type="project" value="InterPro"/>
</dbReference>
<gene>
    <name evidence="11" type="primary">MSH3</name>
    <name evidence="11" type="ORF">SDJN03_24303</name>
</gene>
<name>A0AAV6M8C5_9ROSI</name>
<dbReference type="SMART" id="SM00534">
    <property type="entry name" value="MUTSac"/>
    <property type="match status" value="1"/>
</dbReference>
<dbReference type="FunFam" id="3.40.1170.10:FF:000004">
    <property type="entry name" value="DNA mismatch repair protein"/>
    <property type="match status" value="1"/>
</dbReference>
<evidence type="ECO:0000313" key="12">
    <source>
        <dbReference type="Proteomes" id="UP000685013"/>
    </source>
</evidence>
<dbReference type="EMBL" id="JAGKQH010000016">
    <property type="protein sequence ID" value="KAG6576729.1"/>
    <property type="molecule type" value="Genomic_DNA"/>
</dbReference>
<dbReference type="PIRSF" id="PIRSF037677">
    <property type="entry name" value="DNA_mis_repair_Msh6"/>
    <property type="match status" value="1"/>
</dbReference>
<protein>
    <recommendedName>
        <fullName evidence="2 8">DNA mismatch repair protein MSH3</fullName>
    </recommendedName>
    <alternativeName>
        <fullName evidence="2 8">DNA mismatch repair protein MSH3</fullName>
    </alternativeName>
</protein>
<accession>A0AAV6M8C5</accession>
<dbReference type="FunFam" id="1.10.1420.10:FF:000004">
    <property type="entry name" value="DNA mismatch repair protein Msh3"/>
    <property type="match status" value="1"/>
</dbReference>
<dbReference type="Proteomes" id="UP000685013">
    <property type="component" value="Chromosome 16"/>
</dbReference>
<feature type="region of interest" description="Disordered" evidence="9">
    <location>
        <begin position="1"/>
        <end position="48"/>
    </location>
</feature>
<dbReference type="GO" id="GO:0006312">
    <property type="term" value="P:mitotic recombination"/>
    <property type="evidence" value="ECO:0007669"/>
    <property type="project" value="TreeGrafter"/>
</dbReference>
<feature type="compositionally biased region" description="Polar residues" evidence="9">
    <location>
        <begin position="80"/>
        <end position="91"/>
    </location>
</feature>
<evidence type="ECO:0000256" key="8">
    <source>
        <dbReference type="ARBA" id="ARBA00073774"/>
    </source>
</evidence>
<keyword evidence="4" id="KW-0227">DNA damage</keyword>
<feature type="domain" description="DNA mismatch repair proteins mutS family" evidence="10">
    <location>
        <begin position="941"/>
        <end position="957"/>
    </location>
</feature>
<dbReference type="InterPro" id="IPR045076">
    <property type="entry name" value="MutS"/>
</dbReference>
<dbReference type="Pfam" id="PF00488">
    <property type="entry name" value="MutS_V"/>
    <property type="match status" value="1"/>
</dbReference>
<dbReference type="Pfam" id="PF05192">
    <property type="entry name" value="MutS_III"/>
    <property type="match status" value="1"/>
</dbReference>
<dbReference type="GO" id="GO:0005524">
    <property type="term" value="F:ATP binding"/>
    <property type="evidence" value="ECO:0007669"/>
    <property type="project" value="UniProtKB-KW"/>
</dbReference>
<proteinExistence type="inferred from homology"/>
<dbReference type="GO" id="GO:0006298">
    <property type="term" value="P:mismatch repair"/>
    <property type="evidence" value="ECO:0007669"/>
    <property type="project" value="InterPro"/>
</dbReference>
<evidence type="ECO:0000256" key="3">
    <source>
        <dbReference type="ARBA" id="ARBA00022741"/>
    </source>
</evidence>
<sequence length="1139" mass="125639">MGKQKQQVISRFFAPKPKSPSVSSSSSSSSSALAPPTQPFSPPKISATVTFSPSKRLISSALASQLTPPKSSKRPKLSPHTHNPLPSVSNPSLHKRFLEKFLEPIENSFESSNQNPKAPTGGDAKYTPLELQVVDLKKRYPDVLLMVEVGYRYRFFGKDAEIAARVLGIYAHLDRNFMTASIPTFRLNVHVRRLVSAGYKVGVVKQTETAAIKAHGSNKLGPFCRGLSALYTKATLEAVQNLGGAEEGCGGESNYLFCVVEKSMLVDNLDRRIEYGVDVKIGMVAMEISTGDVIYREYDDNFMRSGLEAMLLSLSPAELLLGDPISKATEKVFDRVGSLSFTVALNAVACCTDCVVSIVCDQLLLGYAGPASNVRVEHVSRDCFKDGSALAEVMSLYENIDNDNLAADHHDPDTVLAGRKSDRIAIKEIMNMPNLALQALALTIRYLKQFGLERIVSLGSSFRPFSCKMEMTLSGNTLTQLEVLKNNDDGSETGSLLQCMNHTLTIFGSRLLRQWITHPLCERDMIIARQEAVSEIAAAMVSSKVYQNIRESDEEDSDVMVIEPELNYILSSVLTTLGRAPDIQRGITRIFHRTAAPSEFIAVIQAILYAGKQLQQFHIDEEDDNYSSESMIGSKLLRKLILSASSSGLISIAAKLLSTISKEAADQGDLPNLMIINNDQFPKVARARKEAQSAREKLDSLITVYRKQLGMRKLEFISVSGTTHLIELALDVKVPSNWVKINSTKKTIRYHPPEVLAALDELSLANEELMVASRDAWDGFLSGFSRYYAEFQSAVQALASIDCLYSLAILSRHKNYVRPEFVHDDEPAQIVICSGRHPVLESTLQGNFVPNDTNLDVNGEHCQIVTGPNMGGKSCYIRQVALIALMAQVGSYVPAFSAKLHVLDGIYTRMGASDSIQQGRSTFLEEMTETSHILHHSTSHSLVIIDELGRGTSTHDGVAIAYAALHNLLHHKKCLVLFVTHYPKVADITKEFPASAGVYHVSYLTSHETPSFSGPKSAQDVIYLYKLVPGIAESSFGFKVAQLAQIPLSCIARATEMGVWLEEIVTRRAQRKTREIHLQEASGKGLELESSECFLEDRIDAYEEFFLFLKATICSPDDMGKRFLQFSQARSMAMDLLGR</sequence>
<keyword evidence="3" id="KW-0547">Nucleotide-binding</keyword>
<dbReference type="AlphaFoldDB" id="A0AAV6M8C5"/>
<evidence type="ECO:0000256" key="2">
    <source>
        <dbReference type="ARBA" id="ARBA00022151"/>
    </source>
</evidence>
<dbReference type="InterPro" id="IPR007695">
    <property type="entry name" value="DNA_mismatch_repair_MutS-lik_N"/>
</dbReference>
<evidence type="ECO:0000256" key="4">
    <source>
        <dbReference type="ARBA" id="ARBA00022763"/>
    </source>
</evidence>
<keyword evidence="5" id="KW-0067">ATP-binding</keyword>
<keyword evidence="7" id="KW-0234">DNA repair</keyword>
<evidence type="ECO:0000256" key="7">
    <source>
        <dbReference type="ARBA" id="ARBA00023204"/>
    </source>
</evidence>
<dbReference type="InterPro" id="IPR000432">
    <property type="entry name" value="DNA_mismatch_repair_MutS_C"/>
</dbReference>
<dbReference type="PROSITE" id="PS00486">
    <property type="entry name" value="DNA_MISMATCH_REPAIR_2"/>
    <property type="match status" value="1"/>
</dbReference>
<evidence type="ECO:0000259" key="10">
    <source>
        <dbReference type="PROSITE" id="PS00486"/>
    </source>
</evidence>
<dbReference type="PANTHER" id="PTHR11361:SF122">
    <property type="entry name" value="DNA MISMATCH REPAIR PROTEIN MSH3"/>
    <property type="match status" value="1"/>
</dbReference>
<keyword evidence="6" id="KW-0238">DNA-binding</keyword>
<dbReference type="InterPro" id="IPR017261">
    <property type="entry name" value="DNA_mismatch_repair_MutS/MSH"/>
</dbReference>
<evidence type="ECO:0000256" key="5">
    <source>
        <dbReference type="ARBA" id="ARBA00022840"/>
    </source>
</evidence>
<evidence type="ECO:0000256" key="9">
    <source>
        <dbReference type="SAM" id="MobiDB-lite"/>
    </source>
</evidence>